<dbReference type="GO" id="GO:0046496">
    <property type="term" value="P:nicotinamide nucleotide metabolic process"/>
    <property type="evidence" value="ECO:0007669"/>
    <property type="project" value="UniProtKB-UniRule"/>
</dbReference>
<dbReference type="SUPFAM" id="SSF64153">
    <property type="entry name" value="YjeF N-terminal domain-like"/>
    <property type="match status" value="1"/>
</dbReference>
<feature type="binding site" evidence="17">
    <location>
        <position position="332"/>
    </location>
    <ligand>
        <name>(6S)-NADPHX</name>
        <dbReference type="ChEBI" id="CHEBI:64076"/>
    </ligand>
</feature>
<dbReference type="PATRIC" id="fig|649747.3.peg.3974"/>
<dbReference type="GO" id="GO:0110051">
    <property type="term" value="P:metabolite repair"/>
    <property type="evidence" value="ECO:0007669"/>
    <property type="project" value="TreeGrafter"/>
</dbReference>
<dbReference type="InterPro" id="IPR036652">
    <property type="entry name" value="YjeF_N_dom_sf"/>
</dbReference>
<name>U1Y9L7_ANEAE</name>
<comment type="similarity">
    <text evidence="4 19">In the C-terminal section; belongs to the NnrD/CARKD family.</text>
</comment>
<accession>U1Y9L7</accession>
<comment type="cofactor">
    <cofactor evidence="17">
        <name>Mg(2+)</name>
        <dbReference type="ChEBI" id="CHEBI:18420"/>
    </cofactor>
</comment>
<feature type="binding site" evidence="18">
    <location>
        <position position="160"/>
    </location>
    <ligand>
        <name>(6S)-NADPHX</name>
        <dbReference type="ChEBI" id="CHEBI:64076"/>
    </ligand>
</feature>
<organism evidence="22 23">
    <name type="scientific">Aneurinibacillus aneurinilyticus ATCC 12856</name>
    <dbReference type="NCBI Taxonomy" id="649747"/>
    <lineage>
        <taxon>Bacteria</taxon>
        <taxon>Bacillati</taxon>
        <taxon>Bacillota</taxon>
        <taxon>Bacilli</taxon>
        <taxon>Bacillales</taxon>
        <taxon>Paenibacillaceae</taxon>
        <taxon>Aneurinibacillus group</taxon>
        <taxon>Aneurinibacillus</taxon>
    </lineage>
</organism>
<feature type="binding site" evidence="17">
    <location>
        <position position="450"/>
    </location>
    <ligand>
        <name>(6S)-NADPHX</name>
        <dbReference type="ChEBI" id="CHEBI:64076"/>
    </ligand>
</feature>
<comment type="function">
    <text evidence="14 19">Bifunctional enzyme that catalyzes the epimerization of the S- and R-forms of NAD(P)HX and the dehydration of the S-form of NAD(P)HX at the expense of ADP, which is converted to AMP. This allows the repair of both epimers of NAD(P)HX, a damaged form of NAD(P)H that is a result of enzymatic or heat-dependent hydration.</text>
</comment>
<dbReference type="NCBIfam" id="TIGR00197">
    <property type="entry name" value="yjeF_nterm"/>
    <property type="match status" value="1"/>
</dbReference>
<dbReference type="PROSITE" id="PS51385">
    <property type="entry name" value="YJEF_N"/>
    <property type="match status" value="1"/>
</dbReference>
<feature type="binding site" evidence="18">
    <location>
        <begin position="131"/>
        <end position="137"/>
    </location>
    <ligand>
        <name>(6S)-NADPHX</name>
        <dbReference type="ChEBI" id="CHEBI:64076"/>
    </ligand>
</feature>
<evidence type="ECO:0000256" key="2">
    <source>
        <dbReference type="ARBA" id="ARBA00000909"/>
    </source>
</evidence>
<dbReference type="RefSeq" id="WP_021623786.1">
    <property type="nucleotide sequence ID" value="NZ_KE952880.1"/>
</dbReference>
<dbReference type="PANTHER" id="PTHR12592">
    <property type="entry name" value="ATP-DEPENDENT (S)-NAD(P)H-HYDRATE DEHYDRATASE FAMILY MEMBER"/>
    <property type="match status" value="1"/>
</dbReference>
<comment type="function">
    <text evidence="17">Catalyzes the dehydration of the S-form of NAD(P)HX at the expense of ADP, which is converted to AMP. Together with NAD(P)HX epimerase, which catalyzes the epimerization of the S- and R-forms, the enzyme allows the repair of both epimers of NAD(P)HX, a damaged form of NAD(P)H that is a result of enzymatic or heat-dependent hydration.</text>
</comment>
<dbReference type="NCBIfam" id="TIGR00196">
    <property type="entry name" value="yjeF_cterm"/>
    <property type="match status" value="1"/>
</dbReference>
<proteinExistence type="inferred from homology"/>
<keyword evidence="5 18" id="KW-0479">Metal-binding</keyword>
<feature type="binding site" evidence="18">
    <location>
        <position position="57"/>
    </location>
    <ligand>
        <name>K(+)</name>
        <dbReference type="ChEBI" id="CHEBI:29103"/>
    </ligand>
</feature>
<evidence type="ECO:0000256" key="3">
    <source>
        <dbReference type="ARBA" id="ARBA00006001"/>
    </source>
</evidence>
<keyword evidence="8 17" id="KW-0521">NADP</keyword>
<dbReference type="EMBL" id="AWSJ01000268">
    <property type="protein sequence ID" value="ERI07521.1"/>
    <property type="molecule type" value="Genomic_DNA"/>
</dbReference>
<comment type="catalytic activity">
    <reaction evidence="16 17 19">
        <text>(6S)-NADPHX + ADP = AMP + phosphate + NADPH + H(+)</text>
        <dbReference type="Rhea" id="RHEA:32235"/>
        <dbReference type="ChEBI" id="CHEBI:15378"/>
        <dbReference type="ChEBI" id="CHEBI:43474"/>
        <dbReference type="ChEBI" id="CHEBI:57783"/>
        <dbReference type="ChEBI" id="CHEBI:64076"/>
        <dbReference type="ChEBI" id="CHEBI:456215"/>
        <dbReference type="ChEBI" id="CHEBI:456216"/>
        <dbReference type="EC" id="4.2.1.136"/>
    </reaction>
</comment>
<keyword evidence="13" id="KW-0511">Multifunctional enzyme</keyword>
<dbReference type="EC" id="4.2.1.136" evidence="19"/>
<evidence type="ECO:0000256" key="7">
    <source>
        <dbReference type="ARBA" id="ARBA00022840"/>
    </source>
</evidence>
<dbReference type="InterPro" id="IPR030677">
    <property type="entry name" value="Nnr"/>
</dbReference>
<evidence type="ECO:0000256" key="17">
    <source>
        <dbReference type="HAMAP-Rule" id="MF_01965"/>
    </source>
</evidence>
<dbReference type="Pfam" id="PF03853">
    <property type="entry name" value="YjeF_N"/>
    <property type="match status" value="1"/>
</dbReference>
<dbReference type="EC" id="5.1.99.6" evidence="19"/>
<keyword evidence="10 17" id="KW-0520">NAD</keyword>
<feature type="binding site" evidence="18">
    <location>
        <position position="163"/>
    </location>
    <ligand>
        <name>K(+)</name>
        <dbReference type="ChEBI" id="CHEBI:29103"/>
    </ligand>
</feature>
<evidence type="ECO:0000256" key="11">
    <source>
        <dbReference type="ARBA" id="ARBA00023235"/>
    </source>
</evidence>
<dbReference type="GO" id="GO:0046872">
    <property type="term" value="F:metal ion binding"/>
    <property type="evidence" value="ECO:0007669"/>
    <property type="project" value="UniProtKB-UniRule"/>
</dbReference>
<reference evidence="22 23" key="1">
    <citation type="submission" date="2013-08" db="EMBL/GenBank/DDBJ databases">
        <authorList>
            <person name="Weinstock G."/>
            <person name="Sodergren E."/>
            <person name="Wylie T."/>
            <person name="Fulton L."/>
            <person name="Fulton R."/>
            <person name="Fronick C."/>
            <person name="O'Laughlin M."/>
            <person name="Godfrey J."/>
            <person name="Miner T."/>
            <person name="Herter B."/>
            <person name="Appelbaum E."/>
            <person name="Cordes M."/>
            <person name="Lek S."/>
            <person name="Wollam A."/>
            <person name="Pepin K.H."/>
            <person name="Palsikar V.B."/>
            <person name="Mitreva M."/>
            <person name="Wilson R.K."/>
        </authorList>
    </citation>
    <scope>NUCLEOTIDE SEQUENCE [LARGE SCALE GENOMIC DNA]</scope>
    <source>
        <strain evidence="22 23">ATCC 12856</strain>
    </source>
</reference>
<dbReference type="PIRSF" id="PIRSF017184">
    <property type="entry name" value="Nnr"/>
    <property type="match status" value="1"/>
</dbReference>
<feature type="binding site" evidence="17">
    <location>
        <position position="383"/>
    </location>
    <ligand>
        <name>(6S)-NADPHX</name>
        <dbReference type="ChEBI" id="CHEBI:64076"/>
    </ligand>
</feature>
<dbReference type="InterPro" id="IPR000631">
    <property type="entry name" value="CARKD"/>
</dbReference>
<feature type="binding site" evidence="17">
    <location>
        <begin position="420"/>
        <end position="424"/>
    </location>
    <ligand>
        <name>AMP</name>
        <dbReference type="ChEBI" id="CHEBI:456215"/>
    </ligand>
</feature>
<evidence type="ECO:0000256" key="10">
    <source>
        <dbReference type="ARBA" id="ARBA00023027"/>
    </source>
</evidence>
<evidence type="ECO:0000256" key="19">
    <source>
        <dbReference type="PIRNR" id="PIRNR017184"/>
    </source>
</evidence>
<keyword evidence="11 18" id="KW-0413">Isomerase</keyword>
<dbReference type="PANTHER" id="PTHR12592:SF0">
    <property type="entry name" value="ATP-DEPENDENT (S)-NAD(P)H-HYDRATE DEHYDRATASE"/>
    <property type="match status" value="1"/>
</dbReference>
<feature type="binding site" evidence="18">
    <location>
        <position position="127"/>
    </location>
    <ligand>
        <name>K(+)</name>
        <dbReference type="ChEBI" id="CHEBI:29103"/>
    </ligand>
</feature>
<evidence type="ECO:0000256" key="16">
    <source>
        <dbReference type="ARBA" id="ARBA00049209"/>
    </source>
</evidence>
<dbReference type="Proteomes" id="UP000016511">
    <property type="component" value="Unassembled WGS sequence"/>
</dbReference>
<evidence type="ECO:0000256" key="1">
    <source>
        <dbReference type="ARBA" id="ARBA00000013"/>
    </source>
</evidence>
<dbReference type="Pfam" id="PF01256">
    <property type="entry name" value="Carb_kinase"/>
    <property type="match status" value="1"/>
</dbReference>
<feature type="domain" description="YjeF N-terminal" evidence="21">
    <location>
        <begin position="9"/>
        <end position="217"/>
    </location>
</feature>
<evidence type="ECO:0000259" key="21">
    <source>
        <dbReference type="PROSITE" id="PS51385"/>
    </source>
</evidence>
<dbReference type="HAMAP" id="MF_01966">
    <property type="entry name" value="NADHX_epimerase"/>
    <property type="match status" value="1"/>
</dbReference>
<keyword evidence="9 18" id="KW-0630">Potassium</keyword>
<dbReference type="Gene3D" id="3.40.1190.20">
    <property type="match status" value="1"/>
</dbReference>
<dbReference type="GO" id="GO:0052856">
    <property type="term" value="F:NAD(P)HX epimerase activity"/>
    <property type="evidence" value="ECO:0007669"/>
    <property type="project" value="UniProtKB-UniRule"/>
</dbReference>
<dbReference type="PROSITE" id="PS01050">
    <property type="entry name" value="YJEF_C_2"/>
    <property type="match status" value="1"/>
</dbReference>
<dbReference type="GO" id="GO:0052855">
    <property type="term" value="F:ADP-dependent NAD(P)H-hydrate dehydratase activity"/>
    <property type="evidence" value="ECO:0007669"/>
    <property type="project" value="UniProtKB-UniRule"/>
</dbReference>
<feature type="binding site" evidence="17">
    <location>
        <position position="449"/>
    </location>
    <ligand>
        <name>AMP</name>
        <dbReference type="ChEBI" id="CHEBI:456215"/>
    </ligand>
</feature>
<comment type="function">
    <text evidence="18">Catalyzes the epimerization of the S- and R-forms of NAD(P)HX, a damaged form of NAD(P)H that is a result of enzymatic or heat-dependent hydration. This is a prerequisite for the S-specific NAD(P)H-hydrate dehydratase to allow the repair of both epimers of NAD(P)HX.</text>
</comment>
<dbReference type="InterPro" id="IPR017953">
    <property type="entry name" value="Carbohydrate_kinase_pred_CS"/>
</dbReference>
<keyword evidence="12 17" id="KW-0456">Lyase</keyword>
<dbReference type="HOGENOM" id="CLU_024853_4_1_9"/>
<comment type="cofactor">
    <cofactor evidence="18 19">
        <name>K(+)</name>
        <dbReference type="ChEBI" id="CHEBI:29103"/>
    </cofactor>
    <text evidence="18 19">Binds 1 potassium ion per subunit.</text>
</comment>
<feature type="binding site" evidence="18">
    <location>
        <begin position="56"/>
        <end position="60"/>
    </location>
    <ligand>
        <name>(6S)-NADPHX</name>
        <dbReference type="ChEBI" id="CHEBI:64076"/>
    </ligand>
</feature>
<dbReference type="Gene3D" id="3.40.50.10260">
    <property type="entry name" value="YjeF N-terminal domain"/>
    <property type="match status" value="1"/>
</dbReference>
<comment type="similarity">
    <text evidence="18">Belongs to the NnrE/AIBP family.</text>
</comment>
<dbReference type="InterPro" id="IPR004443">
    <property type="entry name" value="YjeF_N_dom"/>
</dbReference>
<comment type="caution">
    <text evidence="22">The sequence shown here is derived from an EMBL/GenBank/DDBJ whole genome shotgun (WGS) entry which is preliminary data.</text>
</comment>
<dbReference type="GO" id="GO:0005524">
    <property type="term" value="F:ATP binding"/>
    <property type="evidence" value="ECO:0007669"/>
    <property type="project" value="UniProtKB-UniRule"/>
</dbReference>
<evidence type="ECO:0000256" key="15">
    <source>
        <dbReference type="ARBA" id="ARBA00048238"/>
    </source>
</evidence>
<evidence type="ECO:0000313" key="23">
    <source>
        <dbReference type="Proteomes" id="UP000016511"/>
    </source>
</evidence>
<comment type="catalytic activity">
    <reaction evidence="2 18 19">
        <text>(6R)-NADPHX = (6S)-NADPHX</text>
        <dbReference type="Rhea" id="RHEA:32227"/>
        <dbReference type="ChEBI" id="CHEBI:64076"/>
        <dbReference type="ChEBI" id="CHEBI:64077"/>
        <dbReference type="EC" id="5.1.99.6"/>
    </reaction>
</comment>
<evidence type="ECO:0000256" key="18">
    <source>
        <dbReference type="HAMAP-Rule" id="MF_01966"/>
    </source>
</evidence>
<evidence type="ECO:0000256" key="8">
    <source>
        <dbReference type="ARBA" id="ARBA00022857"/>
    </source>
</evidence>
<gene>
    <name evidence="17" type="primary">nnrD</name>
    <name evidence="18" type="synonym">nnrE</name>
    <name evidence="22" type="ORF">HMPREF0083_04393</name>
</gene>
<keyword evidence="23" id="KW-1185">Reference proteome</keyword>
<evidence type="ECO:0000256" key="5">
    <source>
        <dbReference type="ARBA" id="ARBA00022723"/>
    </source>
</evidence>
<keyword evidence="6 17" id="KW-0547">Nucleotide-binding</keyword>
<evidence type="ECO:0000256" key="6">
    <source>
        <dbReference type="ARBA" id="ARBA00022741"/>
    </source>
</evidence>
<evidence type="ECO:0000256" key="9">
    <source>
        <dbReference type="ARBA" id="ARBA00022958"/>
    </source>
</evidence>
<evidence type="ECO:0000256" key="4">
    <source>
        <dbReference type="ARBA" id="ARBA00009524"/>
    </source>
</evidence>
<dbReference type="GeneID" id="92840978"/>
<evidence type="ECO:0000256" key="12">
    <source>
        <dbReference type="ARBA" id="ARBA00023239"/>
    </source>
</evidence>
<comment type="catalytic activity">
    <reaction evidence="15 17 19">
        <text>(6S)-NADHX + ADP = AMP + phosphate + NADH + H(+)</text>
        <dbReference type="Rhea" id="RHEA:32223"/>
        <dbReference type="ChEBI" id="CHEBI:15378"/>
        <dbReference type="ChEBI" id="CHEBI:43474"/>
        <dbReference type="ChEBI" id="CHEBI:57945"/>
        <dbReference type="ChEBI" id="CHEBI:64074"/>
        <dbReference type="ChEBI" id="CHEBI:456215"/>
        <dbReference type="ChEBI" id="CHEBI:456216"/>
        <dbReference type="EC" id="4.2.1.136"/>
    </reaction>
</comment>
<comment type="subunit">
    <text evidence="17">Homotetramer.</text>
</comment>
<comment type="similarity">
    <text evidence="3 19">In the N-terminal section; belongs to the NnrE/AIBP family.</text>
</comment>
<dbReference type="STRING" id="649747.HMPREF0083_04393"/>
<dbReference type="InterPro" id="IPR029056">
    <property type="entry name" value="Ribokinase-like"/>
</dbReference>
<dbReference type="eggNOG" id="COG0063">
    <property type="taxonomic scope" value="Bacteria"/>
</dbReference>
<evidence type="ECO:0000313" key="22">
    <source>
        <dbReference type="EMBL" id="ERI07521.1"/>
    </source>
</evidence>
<keyword evidence="7 17" id="KW-0067">ATP-binding</keyword>
<evidence type="ECO:0000256" key="14">
    <source>
        <dbReference type="ARBA" id="ARBA00025153"/>
    </source>
</evidence>
<dbReference type="HAMAP" id="MF_01965">
    <property type="entry name" value="NADHX_dehydratase"/>
    <property type="match status" value="1"/>
</dbReference>
<feature type="domain" description="YjeF C-terminal" evidence="20">
    <location>
        <begin position="227"/>
        <end position="512"/>
    </location>
</feature>
<comment type="similarity">
    <text evidence="17">Belongs to the NnrD/CARKD family.</text>
</comment>
<comment type="catalytic activity">
    <reaction evidence="1 18 19">
        <text>(6R)-NADHX = (6S)-NADHX</text>
        <dbReference type="Rhea" id="RHEA:32215"/>
        <dbReference type="ChEBI" id="CHEBI:64074"/>
        <dbReference type="ChEBI" id="CHEBI:64075"/>
        <dbReference type="EC" id="5.1.99.6"/>
    </reaction>
</comment>
<feature type="binding site" evidence="18">
    <location>
        <position position="142"/>
    </location>
    <ligand>
        <name>(6S)-NADPHX</name>
        <dbReference type="ChEBI" id="CHEBI:64076"/>
    </ligand>
</feature>
<dbReference type="AlphaFoldDB" id="U1Y9L7"/>
<protein>
    <recommendedName>
        <fullName evidence="19">Bifunctional NAD(P)H-hydrate repair enzyme</fullName>
    </recommendedName>
    <alternativeName>
        <fullName evidence="19">Nicotinamide nucleotide repair protein</fullName>
    </alternativeName>
    <domain>
        <recommendedName>
            <fullName evidence="19">ADP-dependent (S)-NAD(P)H-hydrate dehydratase</fullName>
            <ecNumber evidence="19">4.2.1.136</ecNumber>
        </recommendedName>
        <alternativeName>
            <fullName evidence="19">ADP-dependent NAD(P)HX dehydratase</fullName>
        </alternativeName>
    </domain>
    <domain>
        <recommendedName>
            <fullName evidence="19">NAD(P)H-hydrate epimerase</fullName>
            <ecNumber evidence="19">5.1.99.6</ecNumber>
        </recommendedName>
    </domain>
</protein>
<sequence>MYVVSTQQMRDIDRFTIEQIGIPSLVLMENAGVAVVREIEKRWSTGAVVVLAGPGNNGGDGLVIARHLLNKRRDVKVWIFGEEKKRSDDCKRQLEIMQNCGYAVNVWTQKSEEAVQTDIKQATVIVDALLGTGTKGELRPPYPFILEKLKDCPGEVLAVDIPTGVNSDTGEAAQYTVQANVTVTFAFPKWGHFLYPGADYIGELVVSDISIPLRAIDEFLLRDMVLTKEQLRKELPERRAFSHKGTYGHALILAGSKEMTGAPVLSASAGLRTGCGLLTLAVPESAFPIVASKINEPVFWEWPAEEGRFACGSHTLLRQRIASFDVVAIGPGLSTWKGGNNWLREIINMVDVPLILDADALNLLSENLSILHEKKGQIVLTPHPGEMGRLCGCSAVEIERDRVGYARSFAQDYEVYVVLKGTYTLIATPNGKVFINTTGTAALAKGGTGDVLTGMLAGMLAQKVAQDETIEAGIQLAVYLHGIAGRICSEKSIHATLAGDIIDNIGPAIKSLLVASSSPVTDFPGN</sequence>
<dbReference type="CDD" id="cd01171">
    <property type="entry name" value="YXKO-related"/>
    <property type="match status" value="1"/>
</dbReference>
<evidence type="ECO:0000256" key="13">
    <source>
        <dbReference type="ARBA" id="ARBA00023268"/>
    </source>
</evidence>
<feature type="binding site" evidence="17">
    <location>
        <position position="262"/>
    </location>
    <ligand>
        <name>(6S)-NADPHX</name>
        <dbReference type="ChEBI" id="CHEBI:64076"/>
    </ligand>
</feature>
<dbReference type="eggNOG" id="COG0062">
    <property type="taxonomic scope" value="Bacteria"/>
</dbReference>
<dbReference type="SUPFAM" id="SSF53613">
    <property type="entry name" value="Ribokinase-like"/>
    <property type="match status" value="1"/>
</dbReference>
<dbReference type="PROSITE" id="PS51383">
    <property type="entry name" value="YJEF_C_3"/>
    <property type="match status" value="1"/>
</dbReference>
<evidence type="ECO:0000259" key="20">
    <source>
        <dbReference type="PROSITE" id="PS51383"/>
    </source>
</evidence>